<dbReference type="GO" id="GO:0005634">
    <property type="term" value="C:nucleus"/>
    <property type="evidence" value="ECO:0007669"/>
    <property type="project" value="TreeGrafter"/>
</dbReference>
<name>A0A1D8NAP3_YARLL</name>
<dbReference type="GO" id="GO:0016579">
    <property type="term" value="P:protein deubiquitination"/>
    <property type="evidence" value="ECO:0007669"/>
    <property type="project" value="InterPro"/>
</dbReference>
<keyword evidence="1" id="KW-0645">Protease</keyword>
<dbReference type="PROSITE" id="PS00972">
    <property type="entry name" value="USP_1"/>
    <property type="match status" value="1"/>
</dbReference>
<dbReference type="InterPro" id="IPR038765">
    <property type="entry name" value="Papain-like_cys_pep_sf"/>
</dbReference>
<feature type="compositionally biased region" description="Acidic residues" evidence="2">
    <location>
        <begin position="608"/>
        <end position="618"/>
    </location>
</feature>
<dbReference type="GO" id="GO:0004843">
    <property type="term" value="F:cysteine-type deubiquitinase activity"/>
    <property type="evidence" value="ECO:0007669"/>
    <property type="project" value="UniProtKB-UniRule"/>
</dbReference>
<organism evidence="4 6">
    <name type="scientific">Yarrowia lipolytica</name>
    <name type="common">Candida lipolytica</name>
    <dbReference type="NCBI Taxonomy" id="4952"/>
    <lineage>
        <taxon>Eukaryota</taxon>
        <taxon>Fungi</taxon>
        <taxon>Dikarya</taxon>
        <taxon>Ascomycota</taxon>
        <taxon>Saccharomycotina</taxon>
        <taxon>Dipodascomycetes</taxon>
        <taxon>Dipodascales</taxon>
        <taxon>Dipodascales incertae sedis</taxon>
        <taxon>Yarrowia</taxon>
    </lineage>
</organism>
<keyword evidence="1" id="KW-0788">Thiol protease</keyword>
<evidence type="ECO:0000259" key="3">
    <source>
        <dbReference type="PROSITE" id="PS50235"/>
    </source>
</evidence>
<dbReference type="VEuPathDB" id="FungiDB:YALI1_C16305g"/>
<dbReference type="Proteomes" id="UP000182444">
    <property type="component" value="Chromosome 1C"/>
</dbReference>
<dbReference type="InterPro" id="IPR028889">
    <property type="entry name" value="USP"/>
</dbReference>
<dbReference type="PROSITE" id="PS00973">
    <property type="entry name" value="USP_2"/>
    <property type="match status" value="1"/>
</dbReference>
<evidence type="ECO:0000313" key="6">
    <source>
        <dbReference type="Proteomes" id="UP000182444"/>
    </source>
</evidence>
<evidence type="ECO:0000313" key="5">
    <source>
        <dbReference type="EMBL" id="RDW27935.1"/>
    </source>
</evidence>
<dbReference type="PANTHER" id="PTHR24006">
    <property type="entry name" value="UBIQUITIN CARBOXYL-TERMINAL HYDROLASE"/>
    <property type="match status" value="1"/>
</dbReference>
<dbReference type="SUPFAM" id="SSF54001">
    <property type="entry name" value="Cysteine proteinases"/>
    <property type="match status" value="1"/>
</dbReference>
<evidence type="ECO:0000313" key="4">
    <source>
        <dbReference type="EMBL" id="AOW02708.1"/>
    </source>
</evidence>
<gene>
    <name evidence="5" type="ORF">B0I71DRAFT_11268</name>
    <name evidence="4" type="ORF">YALI1_C16305g</name>
</gene>
<dbReference type="Proteomes" id="UP000256601">
    <property type="component" value="Unassembled WGS sequence"/>
</dbReference>
<feature type="domain" description="USP" evidence="3">
    <location>
        <begin position="113"/>
        <end position="677"/>
    </location>
</feature>
<evidence type="ECO:0000256" key="1">
    <source>
        <dbReference type="RuleBase" id="RU366025"/>
    </source>
</evidence>
<dbReference type="InterPro" id="IPR050164">
    <property type="entry name" value="Peptidase_C19"/>
</dbReference>
<keyword evidence="1" id="KW-0833">Ubl conjugation pathway</keyword>
<feature type="region of interest" description="Disordered" evidence="2">
    <location>
        <begin position="528"/>
        <end position="618"/>
    </location>
</feature>
<feature type="compositionally biased region" description="Low complexity" evidence="2">
    <location>
        <begin position="560"/>
        <end position="594"/>
    </location>
</feature>
<proteinExistence type="inferred from homology"/>
<feature type="compositionally biased region" description="Basic and acidic residues" evidence="2">
    <location>
        <begin position="528"/>
        <end position="539"/>
    </location>
</feature>
<dbReference type="GO" id="GO:0006508">
    <property type="term" value="P:proteolysis"/>
    <property type="evidence" value="ECO:0007669"/>
    <property type="project" value="UniProtKB-KW"/>
</dbReference>
<dbReference type="KEGG" id="yli:2909263"/>
<sequence length="680" mass="74833">MPPGLTTSHLQDWLSSVSNSFLASYSQLDEDLAAVSSSVATVAQPHWWSVLYAQVVAFLHKHLLPQHRPSISTLITTTATTSLCIYIFAPSLLPDRMFSVFSSRSKRPGRYTVGLVNLANDCFANSNLQALASLRSLLLYIDEAMLVGIPQENLLNNSRKNNYPVDAKGKQYLRLTRALGSMIMELNEPVKNPKTVSPWKFLVILEQIYNSRISRNQHDAHELLHLILECLSNEYEAAVKDGILRPGQHSSDRESVASSSIPEADIGTDFLPPAAPTPQSAVTDPEMLASFPFEGSTIDRIACSRCGYLPPVQSTNFLVLSLMVPQKRHASLTDLIDRMTAPEYIKDYGCVSCRLKAVSSNPSAFIGTGINGSKAKYTPELVEQLSSYSAKIDQLPEELEEALPKNITSPISKSTRFSKLPLILSLHLSRSIYSGDNASRNSCKVSCPEFIDLYESNPNVRSREDSPGEEGDALASGLKSLKAKKRVKYRLVAMIRHNGTHYTGHYECYRRKNLTWWKGCIQRYSKRAGGDKNGMEKEGGVAVPRSGSEPPEISVDTTIPSPSLSASQPSPVSKAAASTSSTSYVTHSNSSSYSDLKGLDTGTTENTSPDEADEGEESQLVESLYSTLVLNNGNSTGGPNVGKYEWWRISDDSIWECHTKDVLKEESGAYLLFYEQCIES</sequence>
<dbReference type="VEuPathDB" id="FungiDB:YALI0_C11649g"/>
<dbReference type="Gene3D" id="3.90.70.10">
    <property type="entry name" value="Cysteine proteinases"/>
    <property type="match status" value="1"/>
</dbReference>
<dbReference type="GeneID" id="2909263"/>
<dbReference type="PROSITE" id="PS50235">
    <property type="entry name" value="USP_3"/>
    <property type="match status" value="1"/>
</dbReference>
<accession>A0A1D8NAP3</accession>
<protein>
    <recommendedName>
        <fullName evidence="1">Ubiquitin carboxyl-terminal hydrolase</fullName>
        <ecNumber evidence="1">3.4.19.12</ecNumber>
    </recommendedName>
</protein>
<reference evidence="4 6" key="1">
    <citation type="journal article" date="2016" name="PLoS ONE">
        <title>Sequence Assembly of Yarrowia lipolytica Strain W29/CLIB89 Shows Transposable Element Diversity.</title>
        <authorList>
            <person name="Magnan C."/>
            <person name="Yu J."/>
            <person name="Chang I."/>
            <person name="Jahn E."/>
            <person name="Kanomata Y."/>
            <person name="Wu J."/>
            <person name="Zeller M."/>
            <person name="Oakes M."/>
            <person name="Baldi P."/>
            <person name="Sandmeyer S."/>
        </authorList>
    </citation>
    <scope>NUCLEOTIDE SEQUENCE [LARGE SCALE GENOMIC DNA]</scope>
    <source>
        <strain evidence="4">CLIB89</strain>
        <strain evidence="6">CLIB89(W29)</strain>
    </source>
</reference>
<dbReference type="GO" id="GO:0005829">
    <property type="term" value="C:cytosol"/>
    <property type="evidence" value="ECO:0007669"/>
    <property type="project" value="TreeGrafter"/>
</dbReference>
<dbReference type="InterPro" id="IPR018200">
    <property type="entry name" value="USP_CS"/>
</dbReference>
<dbReference type="EMBL" id="CP017555">
    <property type="protein sequence ID" value="AOW02708.1"/>
    <property type="molecule type" value="Genomic_DNA"/>
</dbReference>
<dbReference type="OMA" id="HMRITVF"/>
<dbReference type="eggNOG" id="ENOG502QSIQ">
    <property type="taxonomic scope" value="Eukaryota"/>
</dbReference>
<dbReference type="EMBL" id="KZ857327">
    <property type="protein sequence ID" value="RDW27935.1"/>
    <property type="molecule type" value="Genomic_DNA"/>
</dbReference>
<keyword evidence="1" id="KW-0378">Hydrolase</keyword>
<reference evidence="5 7" key="2">
    <citation type="submission" date="2018-07" db="EMBL/GenBank/DDBJ databases">
        <title>Draft Genome Assemblies for Five Robust Yarrowia lipolytica Strains Exhibiting High Lipid Production and Pentose Sugar Utilization and Sugar Alcohol Secretion from Undetoxified Lignocellulosic Biomass Hydrolysates.</title>
        <authorList>
            <consortium name="DOE Joint Genome Institute"/>
            <person name="Walker C."/>
            <person name="Ryu S."/>
            <person name="Na H."/>
            <person name="Zane M."/>
            <person name="LaButti K."/>
            <person name="Lipzen A."/>
            <person name="Haridas S."/>
            <person name="Barry K."/>
            <person name="Grigoriev I.V."/>
            <person name="Quarterman J."/>
            <person name="Slininger P."/>
            <person name="Dien B."/>
            <person name="Trinh C.T."/>
        </authorList>
    </citation>
    <scope>NUCLEOTIDE SEQUENCE [LARGE SCALE GENOMIC DNA]</scope>
    <source>
        <strain evidence="5 7">YB392</strain>
    </source>
</reference>
<dbReference type="InterPro" id="IPR001394">
    <property type="entry name" value="Peptidase_C19_UCH"/>
</dbReference>
<dbReference type="AlphaFoldDB" id="A0A1D8NAP3"/>
<comment type="similarity">
    <text evidence="1">Belongs to the peptidase C19 family.</text>
</comment>
<dbReference type="EC" id="3.4.19.12" evidence="1"/>
<evidence type="ECO:0000313" key="7">
    <source>
        <dbReference type="Proteomes" id="UP000256601"/>
    </source>
</evidence>
<dbReference type="PANTHER" id="PTHR24006:SF827">
    <property type="entry name" value="UBIQUITIN CARBOXYL-TERMINAL HYDROLASE 34"/>
    <property type="match status" value="1"/>
</dbReference>
<evidence type="ECO:0000256" key="2">
    <source>
        <dbReference type="SAM" id="MobiDB-lite"/>
    </source>
</evidence>
<dbReference type="CDD" id="cd02662">
    <property type="entry name" value="Peptidase_C19F"/>
    <property type="match status" value="1"/>
</dbReference>
<dbReference type="Pfam" id="PF00443">
    <property type="entry name" value="UCH"/>
    <property type="match status" value="1"/>
</dbReference>
<comment type="catalytic activity">
    <reaction evidence="1">
        <text>Thiol-dependent hydrolysis of ester, thioester, amide, peptide and isopeptide bonds formed by the C-terminal Gly of ubiquitin (a 76-residue protein attached to proteins as an intracellular targeting signal).</text>
        <dbReference type="EC" id="3.4.19.12"/>
    </reaction>
</comment>